<dbReference type="Gene3D" id="2.40.420.20">
    <property type="match status" value="1"/>
</dbReference>
<evidence type="ECO:0000259" key="8">
    <source>
        <dbReference type="Pfam" id="PF26002"/>
    </source>
</evidence>
<evidence type="ECO:0000256" key="1">
    <source>
        <dbReference type="ARBA" id="ARBA00004196"/>
    </source>
</evidence>
<dbReference type="PANTHER" id="PTHR32347">
    <property type="entry name" value="EFFLUX SYSTEM COMPONENT YKNX-RELATED"/>
    <property type="match status" value="1"/>
</dbReference>
<evidence type="ECO:0000313" key="10">
    <source>
        <dbReference type="Proteomes" id="UP000319976"/>
    </source>
</evidence>
<feature type="region of interest" description="Disordered" evidence="5">
    <location>
        <begin position="535"/>
        <end position="595"/>
    </location>
</feature>
<feature type="domain" description="AprE-like beta-barrel" evidence="8">
    <location>
        <begin position="360"/>
        <end position="442"/>
    </location>
</feature>
<sequence length="595" mass="66257">MGSHQDGDDQHDSRRRIPGRFITLTCVVGLLGAVGYGSYDRWPGMLASITEPKSNIDSRYLTDSVSQGLFGITVRERGTLESMSNALIASEIEGSTTILSIVPEGTLVKHGELVCELDVSALREKEKEQRISITQAQADVTKSHENLEIQERKNESDIAAANLAMELAELDLKKYQEGEYLQQKREMQGNITLAEEELARAKEIYEFSRRLARKGYKSQNELEADRIALTKAEIALKSAQEKLRVLEQFDYHRMIRELEETATESKRELERVRRAATATYSQYEADYKSHQMKLELEESQLENYQRQIKAARILAPMDGEIVYDNKQSSRRGSEELIGEGTSVRERQVIAKIPDLANMKVDARIHESMISMVSINLPAEIRIDAFPELTLRGKVIKVAAVPQASSWMRPDVKEYEVVVEIDRNSVPADISLKPGLTAEIEILVEMRENVVQVPMQAVVAVGPERMVFVVEKDGKVEQHSVIVGKSSDTKIEILKGLEAGETIVLNPRTHFAEEIAEITSQVQQTLETERIEFNAKQESEGPAGPSAGTPAQGKPPGNPGEQRSGEKTPRGDFGSKGDFAPKGKGAPKGDFPKKND</sequence>
<comment type="similarity">
    <text evidence="2">Belongs to the membrane fusion protein (MFP) (TC 8.A.1) family.</text>
</comment>
<dbReference type="GO" id="GO:0016020">
    <property type="term" value="C:membrane"/>
    <property type="evidence" value="ECO:0007669"/>
    <property type="project" value="InterPro"/>
</dbReference>
<gene>
    <name evidence="9" type="primary">cusB_1</name>
    <name evidence="9" type="ORF">V22_07310</name>
</gene>
<dbReference type="Pfam" id="PF26002">
    <property type="entry name" value="Beta-barrel_AprE"/>
    <property type="match status" value="1"/>
</dbReference>
<evidence type="ECO:0000256" key="5">
    <source>
        <dbReference type="SAM" id="MobiDB-lite"/>
    </source>
</evidence>
<dbReference type="PANTHER" id="PTHR32347:SF23">
    <property type="entry name" value="BLL5650 PROTEIN"/>
    <property type="match status" value="1"/>
</dbReference>
<dbReference type="KEGG" id="chya:V22_07310"/>
<keyword evidence="10" id="KW-1185">Reference proteome</keyword>
<evidence type="ECO:0000256" key="4">
    <source>
        <dbReference type="SAM" id="Coils"/>
    </source>
</evidence>
<evidence type="ECO:0000313" key="9">
    <source>
        <dbReference type="EMBL" id="QDT63509.1"/>
    </source>
</evidence>
<dbReference type="InterPro" id="IPR058982">
    <property type="entry name" value="Beta-barrel_AprE"/>
</dbReference>
<evidence type="ECO:0000259" key="7">
    <source>
        <dbReference type="Pfam" id="PF25989"/>
    </source>
</evidence>
<dbReference type="InterPro" id="IPR006143">
    <property type="entry name" value="RND_pump_MFP"/>
</dbReference>
<dbReference type="NCBIfam" id="TIGR01730">
    <property type="entry name" value="RND_mfp"/>
    <property type="match status" value="1"/>
</dbReference>
<dbReference type="PRINTS" id="PR01490">
    <property type="entry name" value="RTXTOXIND"/>
</dbReference>
<proteinExistence type="inferred from homology"/>
<comment type="subcellular location">
    <subcellularLocation>
        <location evidence="1">Cell envelope</location>
    </subcellularLocation>
</comment>
<reference evidence="9 10" key="1">
    <citation type="submission" date="2019-02" db="EMBL/GenBank/DDBJ databases">
        <title>Deep-cultivation of Planctomycetes and their phenomic and genomic characterization uncovers novel biology.</title>
        <authorList>
            <person name="Wiegand S."/>
            <person name="Jogler M."/>
            <person name="Boedeker C."/>
            <person name="Pinto D."/>
            <person name="Vollmers J."/>
            <person name="Rivas-Marin E."/>
            <person name="Kohn T."/>
            <person name="Peeters S.H."/>
            <person name="Heuer A."/>
            <person name="Rast P."/>
            <person name="Oberbeckmann S."/>
            <person name="Bunk B."/>
            <person name="Jeske O."/>
            <person name="Meyerdierks A."/>
            <person name="Storesund J.E."/>
            <person name="Kallscheuer N."/>
            <person name="Luecker S."/>
            <person name="Lage O.M."/>
            <person name="Pohl T."/>
            <person name="Merkel B.J."/>
            <person name="Hornburger P."/>
            <person name="Mueller R.-W."/>
            <person name="Bruemmer F."/>
            <person name="Labrenz M."/>
            <person name="Spormann A.M."/>
            <person name="Op den Camp H."/>
            <person name="Overmann J."/>
            <person name="Amann R."/>
            <person name="Jetten M.S.M."/>
            <person name="Mascher T."/>
            <person name="Medema M.H."/>
            <person name="Devos D.P."/>
            <person name="Kaster A.-K."/>
            <person name="Ovreas L."/>
            <person name="Rohde M."/>
            <person name="Galperin M.Y."/>
            <person name="Jogler C."/>
        </authorList>
    </citation>
    <scope>NUCLEOTIDE SEQUENCE [LARGE SCALE GENOMIC DNA]</scope>
    <source>
        <strain evidence="9 10">V22</strain>
    </source>
</reference>
<protein>
    <submittedName>
        <fullName evidence="9">Cation efflux system protein CusB</fullName>
    </submittedName>
</protein>
<evidence type="ECO:0000256" key="6">
    <source>
        <dbReference type="SAM" id="Phobius"/>
    </source>
</evidence>
<dbReference type="Pfam" id="PF25989">
    <property type="entry name" value="YknX_C"/>
    <property type="match status" value="1"/>
</dbReference>
<evidence type="ECO:0000256" key="2">
    <source>
        <dbReference type="ARBA" id="ARBA00009477"/>
    </source>
</evidence>
<keyword evidence="6" id="KW-0472">Membrane</keyword>
<accession>A0A517T563</accession>
<dbReference type="AlphaFoldDB" id="A0A517T563"/>
<feature type="coiled-coil region" evidence="4">
    <location>
        <begin position="184"/>
        <end position="314"/>
    </location>
</feature>
<keyword evidence="3 4" id="KW-0175">Coiled coil</keyword>
<dbReference type="GO" id="GO:0030313">
    <property type="term" value="C:cell envelope"/>
    <property type="evidence" value="ECO:0007669"/>
    <property type="project" value="UniProtKB-SubCell"/>
</dbReference>
<dbReference type="InterPro" id="IPR058637">
    <property type="entry name" value="YknX-like_C"/>
</dbReference>
<dbReference type="RefSeq" id="WP_315851176.1">
    <property type="nucleotide sequence ID" value="NZ_CP036316.1"/>
</dbReference>
<dbReference type="EMBL" id="CP036316">
    <property type="protein sequence ID" value="QDT63509.1"/>
    <property type="molecule type" value="Genomic_DNA"/>
</dbReference>
<keyword evidence="6" id="KW-1133">Transmembrane helix</keyword>
<dbReference type="Gene3D" id="2.40.30.170">
    <property type="match status" value="1"/>
</dbReference>
<dbReference type="GO" id="GO:0022857">
    <property type="term" value="F:transmembrane transporter activity"/>
    <property type="evidence" value="ECO:0007669"/>
    <property type="project" value="InterPro"/>
</dbReference>
<dbReference type="Proteomes" id="UP000319976">
    <property type="component" value="Chromosome"/>
</dbReference>
<dbReference type="InterPro" id="IPR050465">
    <property type="entry name" value="UPF0194_transport"/>
</dbReference>
<feature type="compositionally biased region" description="Basic and acidic residues" evidence="5">
    <location>
        <begin position="562"/>
        <end position="580"/>
    </location>
</feature>
<organism evidence="9 10">
    <name type="scientific">Calycomorphotria hydatis</name>
    <dbReference type="NCBI Taxonomy" id="2528027"/>
    <lineage>
        <taxon>Bacteria</taxon>
        <taxon>Pseudomonadati</taxon>
        <taxon>Planctomycetota</taxon>
        <taxon>Planctomycetia</taxon>
        <taxon>Planctomycetales</taxon>
        <taxon>Planctomycetaceae</taxon>
        <taxon>Calycomorphotria</taxon>
    </lineage>
</organism>
<feature type="domain" description="YknX-like C-terminal permuted SH3-like" evidence="7">
    <location>
        <begin position="449"/>
        <end position="509"/>
    </location>
</feature>
<evidence type="ECO:0000256" key="3">
    <source>
        <dbReference type="ARBA" id="ARBA00023054"/>
    </source>
</evidence>
<feature type="transmembrane region" description="Helical" evidence="6">
    <location>
        <begin position="21"/>
        <end position="39"/>
    </location>
</feature>
<name>A0A517T563_9PLAN</name>
<keyword evidence="6" id="KW-0812">Transmembrane</keyword>